<feature type="compositionally biased region" description="Basic and acidic residues" evidence="1">
    <location>
        <begin position="300"/>
        <end position="316"/>
    </location>
</feature>
<evidence type="ECO:0000313" key="4">
    <source>
        <dbReference type="EMBL" id="KAF1976416.1"/>
    </source>
</evidence>
<evidence type="ECO:0008006" key="6">
    <source>
        <dbReference type="Google" id="ProtNLM"/>
    </source>
</evidence>
<feature type="chain" id="PRO_5025385589" description="Mid2 domain-containing protein" evidence="3">
    <location>
        <begin position="16"/>
        <end position="316"/>
    </location>
</feature>
<proteinExistence type="predicted"/>
<evidence type="ECO:0000256" key="3">
    <source>
        <dbReference type="SAM" id="SignalP"/>
    </source>
</evidence>
<name>A0A6A5VN77_9PLEO</name>
<dbReference type="Proteomes" id="UP000800036">
    <property type="component" value="Unassembled WGS sequence"/>
</dbReference>
<keyword evidence="2" id="KW-1133">Transmembrane helix</keyword>
<reference evidence="4" key="1">
    <citation type="journal article" date="2020" name="Stud. Mycol.">
        <title>101 Dothideomycetes genomes: a test case for predicting lifestyles and emergence of pathogens.</title>
        <authorList>
            <person name="Haridas S."/>
            <person name="Albert R."/>
            <person name="Binder M."/>
            <person name="Bloem J."/>
            <person name="Labutti K."/>
            <person name="Salamov A."/>
            <person name="Andreopoulos B."/>
            <person name="Baker S."/>
            <person name="Barry K."/>
            <person name="Bills G."/>
            <person name="Bluhm B."/>
            <person name="Cannon C."/>
            <person name="Castanera R."/>
            <person name="Culley D."/>
            <person name="Daum C."/>
            <person name="Ezra D."/>
            <person name="Gonzalez J."/>
            <person name="Henrissat B."/>
            <person name="Kuo A."/>
            <person name="Liang C."/>
            <person name="Lipzen A."/>
            <person name="Lutzoni F."/>
            <person name="Magnuson J."/>
            <person name="Mondo S."/>
            <person name="Nolan M."/>
            <person name="Ohm R."/>
            <person name="Pangilinan J."/>
            <person name="Park H.-J."/>
            <person name="Ramirez L."/>
            <person name="Alfaro M."/>
            <person name="Sun H."/>
            <person name="Tritt A."/>
            <person name="Yoshinaga Y."/>
            <person name="Zwiers L.-H."/>
            <person name="Turgeon B."/>
            <person name="Goodwin S."/>
            <person name="Spatafora J."/>
            <person name="Crous P."/>
            <person name="Grigoriev I."/>
        </authorList>
    </citation>
    <scope>NUCLEOTIDE SEQUENCE</scope>
    <source>
        <strain evidence="4">CBS 107.79</strain>
    </source>
</reference>
<keyword evidence="5" id="KW-1185">Reference proteome</keyword>
<feature type="signal peptide" evidence="3">
    <location>
        <begin position="1"/>
        <end position="15"/>
    </location>
</feature>
<feature type="compositionally biased region" description="Low complexity" evidence="1">
    <location>
        <begin position="181"/>
        <end position="210"/>
    </location>
</feature>
<protein>
    <recommendedName>
        <fullName evidence="6">Mid2 domain-containing protein</fullName>
    </recommendedName>
</protein>
<evidence type="ECO:0000256" key="2">
    <source>
        <dbReference type="SAM" id="Phobius"/>
    </source>
</evidence>
<dbReference type="EMBL" id="ML976667">
    <property type="protein sequence ID" value="KAF1976416.1"/>
    <property type="molecule type" value="Genomic_DNA"/>
</dbReference>
<feature type="transmembrane region" description="Helical" evidence="2">
    <location>
        <begin position="224"/>
        <end position="245"/>
    </location>
</feature>
<dbReference type="AlphaFoldDB" id="A0A6A5VN77"/>
<evidence type="ECO:0000313" key="5">
    <source>
        <dbReference type="Proteomes" id="UP000800036"/>
    </source>
</evidence>
<organism evidence="4 5">
    <name type="scientific">Bimuria novae-zelandiae CBS 107.79</name>
    <dbReference type="NCBI Taxonomy" id="1447943"/>
    <lineage>
        <taxon>Eukaryota</taxon>
        <taxon>Fungi</taxon>
        <taxon>Dikarya</taxon>
        <taxon>Ascomycota</taxon>
        <taxon>Pezizomycotina</taxon>
        <taxon>Dothideomycetes</taxon>
        <taxon>Pleosporomycetidae</taxon>
        <taxon>Pleosporales</taxon>
        <taxon>Massarineae</taxon>
        <taxon>Didymosphaeriaceae</taxon>
        <taxon>Bimuria</taxon>
    </lineage>
</organism>
<keyword evidence="2" id="KW-0812">Transmembrane</keyword>
<sequence length="316" mass="32872">MKAAIWLALSAVCAAQWAFTVLDGDLGDLATGNNVRQGDIHEFKWVFGLANQPNKVLDAQGKLLAMSVNSSNRGTWAWDTGTLSVNDIDAAQGVFSYRIQRPVGSEAAAYDWDTPLTASSINFRMFKRDGTSTTAVGVRTTARGSSTRSEEDAVTTDTGEPTGESTAVETTSTAVQGGSDTTSTTTSSTASSTATSTGESSSTTTSSATPTAPPPKGGRSGGEIAGITIGSLAVTTGFLLGFLFIRRCSRPRTSPDAIPEAPVTEADSTAVLEQPGDKQTYAGIGWAPQQQYASGPRAEMMGDGRGFGRSELEGDR</sequence>
<evidence type="ECO:0000256" key="1">
    <source>
        <dbReference type="SAM" id="MobiDB-lite"/>
    </source>
</evidence>
<gene>
    <name evidence="4" type="ORF">BU23DRAFT_630243</name>
</gene>
<feature type="compositionally biased region" description="Polar residues" evidence="1">
    <location>
        <begin position="155"/>
        <end position="180"/>
    </location>
</feature>
<accession>A0A6A5VN77</accession>
<feature type="region of interest" description="Disordered" evidence="1">
    <location>
        <begin position="134"/>
        <end position="223"/>
    </location>
</feature>
<keyword evidence="3" id="KW-0732">Signal</keyword>
<keyword evidence="2" id="KW-0472">Membrane</keyword>
<dbReference type="OrthoDB" id="3798077at2759"/>
<feature type="region of interest" description="Disordered" evidence="1">
    <location>
        <begin position="279"/>
        <end position="316"/>
    </location>
</feature>